<reference evidence="2 3" key="2">
    <citation type="journal article" date="2012" name="Nature">
        <title>Insights into hominid evolution from the gorilla genome sequence.</title>
        <authorList>
            <person name="Scally A."/>
            <person name="Dutheil J.Y."/>
            <person name="Hillier L.W."/>
            <person name="Jordan G.E."/>
            <person name="Goodhead I."/>
            <person name="Herrero J."/>
            <person name="Hobolth A."/>
            <person name="Lappalainen T."/>
            <person name="Mailund T."/>
            <person name="Marques-Bonet T."/>
            <person name="McCarthy S."/>
            <person name="Montgomery S.H."/>
            <person name="Schwalie P.C."/>
            <person name="Tang Y.A."/>
            <person name="Ward M.C."/>
            <person name="Xue Y."/>
            <person name="Yngvadottir B."/>
            <person name="Alkan C."/>
            <person name="Andersen L.N."/>
            <person name="Ayub Q."/>
            <person name="Ball E.V."/>
            <person name="Beal K."/>
            <person name="Bradley B.J."/>
            <person name="Chen Y."/>
            <person name="Clee C.M."/>
            <person name="Fitzgerald S."/>
            <person name="Graves T.A."/>
            <person name="Gu Y."/>
            <person name="Heath P."/>
            <person name="Heger A."/>
            <person name="Karakoc E."/>
            <person name="Kolb-Kokocinski A."/>
            <person name="Laird G.K."/>
            <person name="Lunter G."/>
            <person name="Meader S."/>
            <person name="Mort M."/>
            <person name="Mullikin J.C."/>
            <person name="Munch K."/>
            <person name="O'Connor T.D."/>
            <person name="Phillips A.D."/>
            <person name="Prado-Martinez J."/>
            <person name="Rogers A.S."/>
            <person name="Sajjadian S."/>
            <person name="Schmidt D."/>
            <person name="Shaw K."/>
            <person name="Simpson J.T."/>
            <person name="Stenson P.D."/>
            <person name="Turner D.J."/>
            <person name="Vigilant L."/>
            <person name="Vilella A.J."/>
            <person name="Whitener W."/>
            <person name="Zhu B."/>
            <person name="Cooper D.N."/>
            <person name="de Jong P."/>
            <person name="Dermitzakis E.T."/>
            <person name="Eichler E.E."/>
            <person name="Flicek P."/>
            <person name="Goldman N."/>
            <person name="Mundy N.I."/>
            <person name="Ning Z."/>
            <person name="Odom D.T."/>
            <person name="Ponting C.P."/>
            <person name="Quail M.A."/>
            <person name="Ryder O.A."/>
            <person name="Searle S.M."/>
            <person name="Warren W.C."/>
            <person name="Wilson R.K."/>
            <person name="Schierup M.H."/>
            <person name="Rogers J."/>
            <person name="Tyler-Smith C."/>
            <person name="Durbin R."/>
        </authorList>
    </citation>
    <scope>NUCLEOTIDE SEQUENCE [LARGE SCALE GENOMIC DNA]</scope>
</reference>
<dbReference type="Ensembl" id="ENSGGOT00000065606.1">
    <property type="protein sequence ID" value="ENSGGOP00000032430.1"/>
    <property type="gene ID" value="ENSGGOG00000038573.1"/>
</dbReference>
<feature type="compositionally biased region" description="Low complexity" evidence="1">
    <location>
        <begin position="44"/>
        <end position="63"/>
    </location>
</feature>
<keyword evidence="3" id="KW-1185">Reference proteome</keyword>
<evidence type="ECO:0000313" key="2">
    <source>
        <dbReference type="Ensembl" id="ENSGGOP00000032430.1"/>
    </source>
</evidence>
<organism evidence="2 3">
    <name type="scientific">Gorilla gorilla gorilla</name>
    <name type="common">Western lowland gorilla</name>
    <dbReference type="NCBI Taxonomy" id="9595"/>
    <lineage>
        <taxon>Eukaryota</taxon>
        <taxon>Metazoa</taxon>
        <taxon>Chordata</taxon>
        <taxon>Craniata</taxon>
        <taxon>Vertebrata</taxon>
        <taxon>Euteleostomi</taxon>
        <taxon>Mammalia</taxon>
        <taxon>Eutheria</taxon>
        <taxon>Euarchontoglires</taxon>
        <taxon>Primates</taxon>
        <taxon>Haplorrhini</taxon>
        <taxon>Catarrhini</taxon>
        <taxon>Hominidae</taxon>
        <taxon>Gorilla</taxon>
    </lineage>
</organism>
<protein>
    <submittedName>
        <fullName evidence="2">Uncharacterized protein</fullName>
    </submittedName>
</protein>
<name>A0A2I2YC99_GORGO</name>
<dbReference type="Bgee" id="ENSGGOG00000038573">
    <property type="expression patterns" value="Expressed in testis and 5 other cell types or tissues"/>
</dbReference>
<sequence>PGQKQRCQEERPGASGAGRRELRTSPQGGADRQPRHARGHLRLSTPQAPPARSAPRSPTRLPAMCKHPARPPPCRPIHTLRPHHFQPHRSRCIYFP</sequence>
<dbReference type="GeneTree" id="ENSGT00390000007029"/>
<dbReference type="EMBL" id="CABD030112178">
    <property type="status" value="NOT_ANNOTATED_CDS"/>
    <property type="molecule type" value="Genomic_DNA"/>
</dbReference>
<feature type="compositionally biased region" description="Basic and acidic residues" evidence="1">
    <location>
        <begin position="1"/>
        <end position="23"/>
    </location>
</feature>
<dbReference type="Proteomes" id="UP000001519">
    <property type="component" value="Chromosome 19"/>
</dbReference>
<reference evidence="2" key="4">
    <citation type="submission" date="2025-09" db="UniProtKB">
        <authorList>
            <consortium name="Ensembl"/>
        </authorList>
    </citation>
    <scope>IDENTIFICATION</scope>
</reference>
<evidence type="ECO:0000256" key="1">
    <source>
        <dbReference type="SAM" id="MobiDB-lite"/>
    </source>
</evidence>
<proteinExistence type="predicted"/>
<reference evidence="2" key="3">
    <citation type="submission" date="2025-08" db="UniProtKB">
        <authorList>
            <consortium name="Ensembl"/>
        </authorList>
    </citation>
    <scope>IDENTIFICATION</scope>
</reference>
<dbReference type="EMBL" id="CABD030112179">
    <property type="status" value="NOT_ANNOTATED_CDS"/>
    <property type="molecule type" value="Genomic_DNA"/>
</dbReference>
<gene>
    <name evidence="2" type="primary">DDA1</name>
</gene>
<feature type="region of interest" description="Disordered" evidence="1">
    <location>
        <begin position="1"/>
        <end position="82"/>
    </location>
</feature>
<dbReference type="AlphaFoldDB" id="A0A2I2YC99"/>
<accession>A0A2I2YC99</accession>
<reference evidence="3" key="1">
    <citation type="submission" date="2011-05" db="EMBL/GenBank/DDBJ databases">
        <title>Insights into the evolution of the great apes provided by the gorilla genome.</title>
        <authorList>
            <person name="Scally A."/>
        </authorList>
    </citation>
    <scope>NUCLEOTIDE SEQUENCE [LARGE SCALE GENOMIC DNA]</scope>
</reference>
<evidence type="ECO:0000313" key="3">
    <source>
        <dbReference type="Proteomes" id="UP000001519"/>
    </source>
</evidence>